<dbReference type="InterPro" id="IPR018197">
    <property type="entry name" value="Glycerate_kinase_RE-like"/>
</dbReference>
<gene>
    <name evidence="2" type="ORF">HDG69_003727</name>
</gene>
<protein>
    <submittedName>
        <fullName evidence="2">Uncharacterized protein</fullName>
    </submittedName>
</protein>
<dbReference type="Gene3D" id="3.40.50.10350">
    <property type="entry name" value="Glycerate kinase, domain 1"/>
    <property type="match status" value="1"/>
</dbReference>
<keyword evidence="3" id="KW-1185">Reference proteome</keyword>
<evidence type="ECO:0000313" key="3">
    <source>
        <dbReference type="Proteomes" id="UP000757540"/>
    </source>
</evidence>
<comment type="caution">
    <text evidence="2">The sequence shown here is derived from an EMBL/GenBank/DDBJ whole genome shotgun (WGS) entry which is preliminary data.</text>
</comment>
<reference evidence="2 3" key="1">
    <citation type="submission" date="2020-05" db="EMBL/GenBank/DDBJ databases">
        <title>Genomic Encyclopedia of Type Strains, Phase III (KMG-III): the genomes of soil and plant-associated and newly described type strains.</title>
        <authorList>
            <person name="Whitman W."/>
        </authorList>
    </citation>
    <scope>NUCLEOTIDE SEQUENCE [LARGE SCALE GENOMIC DNA]</scope>
    <source>
        <strain evidence="2 3">KCTC 19046</strain>
    </source>
</reference>
<dbReference type="InterPro" id="IPR004381">
    <property type="entry name" value="Glycerate_kinase"/>
</dbReference>
<name>A0ABX2AAA6_9MICO</name>
<accession>A0ABX2AAA6</accession>
<evidence type="ECO:0000313" key="2">
    <source>
        <dbReference type="EMBL" id="NOV99125.1"/>
    </source>
</evidence>
<dbReference type="EMBL" id="JABEZU010000005">
    <property type="protein sequence ID" value="NOV99125.1"/>
    <property type="molecule type" value="Genomic_DNA"/>
</dbReference>
<sequence length="182" mass="17879">MHALIVAASGAPSPDRPGDVAGSEGPQGAAALAAAWTGAAPRCATEPLVVPVARPAAPPSPGAPAPAGVFVPTSALGLSSVGLPPVPPHVALMAERAADADLVVVHVRTLDGSALHDGPVADAARAAAPHAVPVVVLAGRSEVSRRELAAAGVAGVHEVGDPWDPSAVRRAARTWAPPWSAV</sequence>
<dbReference type="Proteomes" id="UP000757540">
    <property type="component" value="Unassembled WGS sequence"/>
</dbReference>
<organism evidence="2 3">
    <name type="scientific">Isoptericola halotolerans</name>
    <dbReference type="NCBI Taxonomy" id="300560"/>
    <lineage>
        <taxon>Bacteria</taxon>
        <taxon>Bacillati</taxon>
        <taxon>Actinomycetota</taxon>
        <taxon>Actinomycetes</taxon>
        <taxon>Micrococcales</taxon>
        <taxon>Promicromonosporaceae</taxon>
        <taxon>Isoptericola</taxon>
    </lineage>
</organism>
<evidence type="ECO:0000256" key="1">
    <source>
        <dbReference type="SAM" id="MobiDB-lite"/>
    </source>
</evidence>
<proteinExistence type="predicted"/>
<dbReference type="Pfam" id="PF02595">
    <property type="entry name" value="Gly_kinase"/>
    <property type="match status" value="1"/>
</dbReference>
<dbReference type="RefSeq" id="WP_171785298.1">
    <property type="nucleotide sequence ID" value="NZ_BAAAML010000011.1"/>
</dbReference>
<feature type="region of interest" description="Disordered" evidence="1">
    <location>
        <begin position="7"/>
        <end position="26"/>
    </location>
</feature>